<dbReference type="EC" id="2.3.1.-" evidence="2"/>
<dbReference type="GO" id="GO:0016746">
    <property type="term" value="F:acyltransferase activity"/>
    <property type="evidence" value="ECO:0007669"/>
    <property type="project" value="UniProtKB-KW"/>
</dbReference>
<keyword evidence="3" id="KW-1185">Reference proteome</keyword>
<evidence type="ECO:0000313" key="2">
    <source>
        <dbReference type="EMBL" id="MCG4526534.1"/>
    </source>
</evidence>
<protein>
    <submittedName>
        <fullName evidence="2">GNAT family N-acetyltransferase</fullName>
        <ecNumber evidence="2">2.3.1.-</ecNumber>
    </submittedName>
</protein>
<dbReference type="PROSITE" id="PS51186">
    <property type="entry name" value="GNAT"/>
    <property type="match status" value="1"/>
</dbReference>
<dbReference type="InterPro" id="IPR000182">
    <property type="entry name" value="GNAT_dom"/>
</dbReference>
<comment type="caution">
    <text evidence="2">The sequence shown here is derived from an EMBL/GenBank/DDBJ whole genome shotgun (WGS) entry which is preliminary data.</text>
</comment>
<keyword evidence="2" id="KW-0012">Acyltransferase</keyword>
<proteinExistence type="predicted"/>
<dbReference type="RefSeq" id="WP_238073520.1">
    <property type="nucleotide sequence ID" value="NZ_JAKNJB010000007.1"/>
</dbReference>
<gene>
    <name evidence="2" type="ORF">L0P79_05500</name>
</gene>
<dbReference type="Gene3D" id="3.40.630.30">
    <property type="match status" value="1"/>
</dbReference>
<evidence type="ECO:0000259" key="1">
    <source>
        <dbReference type="PROSITE" id="PS51186"/>
    </source>
</evidence>
<feature type="domain" description="N-acetyltransferase" evidence="1">
    <location>
        <begin position="6"/>
        <end position="152"/>
    </location>
</feature>
<keyword evidence="2" id="KW-0808">Transferase</keyword>
<dbReference type="InterPro" id="IPR016181">
    <property type="entry name" value="Acyl_CoA_acyltransferase"/>
</dbReference>
<dbReference type="Pfam" id="PF13673">
    <property type="entry name" value="Acetyltransf_10"/>
    <property type="match status" value="1"/>
</dbReference>
<reference evidence="2 3" key="1">
    <citation type="submission" date="2022-01" db="EMBL/GenBank/DDBJ databases">
        <title>Collection of gut derived symbiotic bacterial strains cultured from healthy donors.</title>
        <authorList>
            <person name="Lin H."/>
            <person name="Kohout C."/>
            <person name="Waligurski E."/>
            <person name="Pamer E.G."/>
        </authorList>
    </citation>
    <scope>NUCLEOTIDE SEQUENCE [LARGE SCALE GENOMIC DNA]</scope>
    <source>
        <strain evidence="2 3">DFI.3.7</strain>
    </source>
</reference>
<name>A0ABS9M6V8_9FIRM</name>
<sequence length="152" mass="17772">MEFNIYSFDELTTQQLYDMMAHRFEVFVLGRGDIYRDFDYFDQQAKHLIATDENGRVQGYVRLLPSELHYDGYAENAFGRLSVKQEARCHGLGKELVRRACAYLIENNKCKLVRISAMAYLEDYYAKLGFVRTSDVFDIQGVPHVTMLYQPE</sequence>
<organism evidence="2 3">
    <name type="scientific">Intestinimonas massiliensis</name>
    <name type="common">ex Afouda et al. 2020</name>
    <dbReference type="NCBI Taxonomy" id="1673721"/>
    <lineage>
        <taxon>Bacteria</taxon>
        <taxon>Bacillati</taxon>
        <taxon>Bacillota</taxon>
        <taxon>Clostridia</taxon>
        <taxon>Eubacteriales</taxon>
        <taxon>Intestinimonas</taxon>
    </lineage>
</organism>
<accession>A0ABS9M6V8</accession>
<evidence type="ECO:0000313" key="3">
    <source>
        <dbReference type="Proteomes" id="UP001200313"/>
    </source>
</evidence>
<dbReference type="CDD" id="cd04301">
    <property type="entry name" value="NAT_SF"/>
    <property type="match status" value="1"/>
</dbReference>
<dbReference type="Proteomes" id="UP001200313">
    <property type="component" value="Unassembled WGS sequence"/>
</dbReference>
<dbReference type="EMBL" id="JAKNJB010000007">
    <property type="protein sequence ID" value="MCG4526534.1"/>
    <property type="molecule type" value="Genomic_DNA"/>
</dbReference>
<dbReference type="SUPFAM" id="SSF55729">
    <property type="entry name" value="Acyl-CoA N-acyltransferases (Nat)"/>
    <property type="match status" value="1"/>
</dbReference>